<dbReference type="SUPFAM" id="SSF53756">
    <property type="entry name" value="UDP-Glycosyltransferase/glycogen phosphorylase"/>
    <property type="match status" value="1"/>
</dbReference>
<dbReference type="OrthoDB" id="9781892at2"/>
<dbReference type="PANTHER" id="PTHR30160:SF1">
    <property type="entry name" value="LIPOPOLYSACCHARIDE 1,2-N-ACETYLGLUCOSAMINETRANSFERASE-RELATED"/>
    <property type="match status" value="1"/>
</dbReference>
<gene>
    <name evidence="3" type="ORF">DFP86_104272</name>
</gene>
<keyword evidence="2 3" id="KW-0808">Transferase</keyword>
<sequence length="362" mass="40681">MVSAVTAPTRILLIKLRHHGDVLLSTPVVRALKSHYPNAEIDVLVYRETAPMLSRHPDISQLHCLARDLHGWQKLRHLVGLYRRLARRRYDWILHLSDQWNGALLTRLLNPSEAVGFDYPKRRNKHWQRCFTRLADIAPSNSLHAVEQNLRAVEALGLVVDQQDKRCCMAVSQEDRDQVRLQLASLGVHGAYIVVHPPARWFFKCWEDERFAEIIQALADDGWPVIVTGGTSAQEQQLVGNIMNLIDSPRVHSLAGALTLNTLAALIDDARLFIGVDSVPMHMAAALQTDTVALFGPSKLNEWHPWMNRSIVINAADFGPMIDPDDVRTDTGQRYLTAIPTGAVLQATLHMLLPDEEAARRG</sequence>
<dbReference type="PANTHER" id="PTHR30160">
    <property type="entry name" value="TETRAACYLDISACCHARIDE 4'-KINASE-RELATED"/>
    <property type="match status" value="1"/>
</dbReference>
<evidence type="ECO:0000256" key="2">
    <source>
        <dbReference type="ARBA" id="ARBA00022679"/>
    </source>
</evidence>
<dbReference type="Proteomes" id="UP000295611">
    <property type="component" value="Unassembled WGS sequence"/>
</dbReference>
<dbReference type="EMBL" id="SNZP01000004">
    <property type="protein sequence ID" value="TDR80772.1"/>
    <property type="molecule type" value="Genomic_DNA"/>
</dbReference>
<evidence type="ECO:0000256" key="1">
    <source>
        <dbReference type="ARBA" id="ARBA00022676"/>
    </source>
</evidence>
<dbReference type="RefSeq" id="WP_133679442.1">
    <property type="nucleotide sequence ID" value="NZ_SNZP01000004.1"/>
</dbReference>
<evidence type="ECO:0000313" key="3">
    <source>
        <dbReference type="EMBL" id="TDR80772.1"/>
    </source>
</evidence>
<comment type="caution">
    <text evidence="3">The sequence shown here is derived from an EMBL/GenBank/DDBJ whole genome shotgun (WGS) entry which is preliminary data.</text>
</comment>
<dbReference type="Gene3D" id="3.40.50.2000">
    <property type="entry name" value="Glycogen Phosphorylase B"/>
    <property type="match status" value="2"/>
</dbReference>
<dbReference type="GO" id="GO:0009244">
    <property type="term" value="P:lipopolysaccharide core region biosynthetic process"/>
    <property type="evidence" value="ECO:0007669"/>
    <property type="project" value="TreeGrafter"/>
</dbReference>
<dbReference type="AlphaFoldDB" id="A0A4R7B9U0"/>
<dbReference type="NCBIfam" id="TIGR02201">
    <property type="entry name" value="heptsyl_trn_III"/>
    <property type="match status" value="1"/>
</dbReference>
<proteinExistence type="predicted"/>
<reference evidence="3 4" key="1">
    <citation type="submission" date="2019-03" db="EMBL/GenBank/DDBJ databases">
        <title>Genomic Encyclopedia of Type Strains, Phase III (KMG-III): the genomes of soil and plant-associated and newly described type strains.</title>
        <authorList>
            <person name="Whitman W."/>
        </authorList>
    </citation>
    <scope>NUCLEOTIDE SEQUENCE [LARGE SCALE GENOMIC DNA]</scope>
    <source>
        <strain evidence="3 4">CECT 8976</strain>
    </source>
</reference>
<dbReference type="InterPro" id="IPR011916">
    <property type="entry name" value="LipoPS_heptosylTferase-III"/>
</dbReference>
<evidence type="ECO:0000313" key="4">
    <source>
        <dbReference type="Proteomes" id="UP000295611"/>
    </source>
</evidence>
<dbReference type="Pfam" id="PF01075">
    <property type="entry name" value="Glyco_transf_9"/>
    <property type="match status" value="1"/>
</dbReference>
<accession>A0A4R7B9U0</accession>
<dbReference type="InterPro" id="IPR051199">
    <property type="entry name" value="LPS_LOS_Heptosyltrfase"/>
</dbReference>
<protein>
    <submittedName>
        <fullName evidence="3">Heptosyltransferase-3</fullName>
    </submittedName>
</protein>
<keyword evidence="4" id="KW-1185">Reference proteome</keyword>
<organism evidence="3 4">
    <name type="scientific">Paludibacterium purpuratum</name>
    <dbReference type="NCBI Taxonomy" id="1144873"/>
    <lineage>
        <taxon>Bacteria</taxon>
        <taxon>Pseudomonadati</taxon>
        <taxon>Pseudomonadota</taxon>
        <taxon>Betaproteobacteria</taxon>
        <taxon>Neisseriales</taxon>
        <taxon>Chromobacteriaceae</taxon>
        <taxon>Paludibacterium</taxon>
    </lineage>
</organism>
<dbReference type="GO" id="GO:0008713">
    <property type="term" value="F:ADP-heptose-lipopolysaccharide heptosyltransferase activity"/>
    <property type="evidence" value="ECO:0007669"/>
    <property type="project" value="TreeGrafter"/>
</dbReference>
<dbReference type="InterPro" id="IPR002201">
    <property type="entry name" value="Glyco_trans_9"/>
</dbReference>
<dbReference type="GO" id="GO:0005829">
    <property type="term" value="C:cytosol"/>
    <property type="evidence" value="ECO:0007669"/>
    <property type="project" value="TreeGrafter"/>
</dbReference>
<dbReference type="CDD" id="cd03789">
    <property type="entry name" value="GT9_LPS_heptosyltransferase"/>
    <property type="match status" value="1"/>
</dbReference>
<keyword evidence="1" id="KW-0328">Glycosyltransferase</keyword>
<name>A0A4R7B9U0_9NEIS</name>